<keyword evidence="2" id="KW-1133">Transmembrane helix</keyword>
<evidence type="ECO:0000313" key="3">
    <source>
        <dbReference type="EMBL" id="MBL6276650.1"/>
    </source>
</evidence>
<dbReference type="RefSeq" id="WP_203221416.1">
    <property type="nucleotide sequence ID" value="NZ_JAETXL010000003.1"/>
</dbReference>
<evidence type="ECO:0000256" key="1">
    <source>
        <dbReference type="SAM" id="MobiDB-lite"/>
    </source>
</evidence>
<gene>
    <name evidence="3" type="ORF">JMF97_10800</name>
</gene>
<feature type="transmembrane region" description="Helical" evidence="2">
    <location>
        <begin position="36"/>
        <end position="56"/>
    </location>
</feature>
<keyword evidence="4" id="KW-1185">Reference proteome</keyword>
<dbReference type="Proteomes" id="UP000661193">
    <property type="component" value="Unassembled WGS sequence"/>
</dbReference>
<keyword evidence="2" id="KW-0812">Transmembrane</keyword>
<feature type="region of interest" description="Disordered" evidence="1">
    <location>
        <begin position="691"/>
        <end position="715"/>
    </location>
</feature>
<comment type="caution">
    <text evidence="3">The sequence shown here is derived from an EMBL/GenBank/DDBJ whole genome shotgun (WGS) entry which is preliminary data.</text>
</comment>
<evidence type="ECO:0000313" key="4">
    <source>
        <dbReference type="Proteomes" id="UP000661193"/>
    </source>
</evidence>
<organism evidence="3 4">
    <name type="scientific">Micromonospora fiedleri</name>
    <dbReference type="NCBI Taxonomy" id="1157498"/>
    <lineage>
        <taxon>Bacteria</taxon>
        <taxon>Bacillati</taxon>
        <taxon>Actinomycetota</taxon>
        <taxon>Actinomycetes</taxon>
        <taxon>Micromonosporales</taxon>
        <taxon>Micromonosporaceae</taxon>
        <taxon>Micromonospora</taxon>
    </lineage>
</organism>
<evidence type="ECO:0000256" key="2">
    <source>
        <dbReference type="SAM" id="Phobius"/>
    </source>
</evidence>
<accession>A0ABS1UJY6</accession>
<protein>
    <submittedName>
        <fullName evidence="3">Uncharacterized protein</fullName>
    </submittedName>
</protein>
<keyword evidence="2" id="KW-0472">Membrane</keyword>
<dbReference type="EMBL" id="JAETXL010000003">
    <property type="protein sequence ID" value="MBL6276650.1"/>
    <property type="molecule type" value="Genomic_DNA"/>
</dbReference>
<name>A0ABS1UJY6_9ACTN</name>
<reference evidence="3 4" key="1">
    <citation type="submission" date="2021-01" db="EMBL/GenBank/DDBJ databases">
        <title>Genome sequencing of Micromonospora fiedleri MG-37.</title>
        <authorList>
            <person name="Moreland P.E.J."/>
            <person name="Stach J.E.M."/>
        </authorList>
    </citation>
    <scope>NUCLEOTIDE SEQUENCE [LARGE SCALE GENOMIC DNA]</scope>
    <source>
        <strain evidence="3 4">MG-37</strain>
    </source>
</reference>
<proteinExistence type="predicted"/>
<feature type="region of interest" description="Disordered" evidence="1">
    <location>
        <begin position="1"/>
        <end position="25"/>
    </location>
</feature>
<sequence length="1046" mass="114861">MHSQLNATGGAVASRADLPVGPRRGGRHRWWRTRGLWTLTALVAAAAMAASSIVVAPSASANDTTSVSVDEASLRRALFTMHMRARINGADGFKDMMLSAEMIAYRQLHPQATRQQIIEHSVIRRNFYNSRLTADDLERPAYQFVLKLLELSAMAPGGTVAAPIMRELMESTVGTQLRNYGAMVDQITAAQFQHSWFQQAYEVQNWIWHGVANLSLADSTFREAWNATFGVQYNVDGAATIDSLAADPYLATWLNVNAILDNQQNNQQWLADTMAQLEDLLGAIGGRVDGYNEALRELLERFPLANDAAQPTAQDRRAAVQQANAAQQWINGAAGAVEVLALLAGFVDPRAGQTVAAVGRAASQIATAINQYLPTVAGLGLGAALTSMSTLALTGNVLGAISALLPIFAGGLSPEEQILDQLRALRQDVADLRTNMNDRFDRIERGLGTIYADMLEQFGVVIELQNATNAQLIQINERLAKLTEQVDMWGSAIFANQKTAAVSDIKRRINRGVGYEARTGRPLPYSDTSVNYSDLAEDLVFDATEVARDSRFIAPFTATDSNQALNMYGTYGSIGYLHHYGKGNGLGSGSNEVHNPVDAEAWLLAATGYQMLLAQNPEHGARTDSEQSDRLLAAGNQIQEAARDLSRAKKDPVAPYGHLNDLMRNAIMQYRVTAWEMSKRAAVIRDEIRGAGQHNPFAGPKQDVPAGQKPTADPATVPSCTAGGVALSRPSQVSYIDLPQALWVAQYGRADSPVQLCHESGWINVDTRTSGRWEITTADLQFSMRVRQKWDGTWRVVREWTKVFPLGEVCRVHVDGTPGACRQASQDIARWDSTYKAQFQQSASDVDNIEEARVRSTNWLHQQAADYYTRVSRELSNPNPTKPEETLYHLNQQLTKQARLMTSYIKLGFGTALQQDERISSNLVGRYRTPSDMDGTNMVTGPYEHARSNYCADNAFPCTLKPEAAIETSPLTGESRLGCNLQTTLDPVAYCLEYLTYQRTDVMRDQLVLWSKKLADKEYVEGLPAVELALQSIRTAQAVAAATPIQ</sequence>